<feature type="region of interest" description="Disordered" evidence="2">
    <location>
        <begin position="497"/>
        <end position="522"/>
    </location>
</feature>
<evidence type="ECO:0000313" key="3">
    <source>
        <dbReference type="EMBL" id="CAE2262446.1"/>
    </source>
</evidence>
<accession>A0A7S4N3C7</accession>
<proteinExistence type="predicted"/>
<feature type="compositionally biased region" description="Polar residues" evidence="2">
    <location>
        <begin position="570"/>
        <end position="580"/>
    </location>
</feature>
<feature type="region of interest" description="Disordered" evidence="2">
    <location>
        <begin position="1089"/>
        <end position="1114"/>
    </location>
</feature>
<feature type="compositionally biased region" description="Low complexity" evidence="2">
    <location>
        <begin position="885"/>
        <end position="982"/>
    </location>
</feature>
<feature type="compositionally biased region" description="Polar residues" evidence="2">
    <location>
        <begin position="676"/>
        <end position="687"/>
    </location>
</feature>
<feature type="compositionally biased region" description="Basic and acidic residues" evidence="2">
    <location>
        <begin position="185"/>
        <end position="207"/>
    </location>
</feature>
<feature type="region of interest" description="Disordered" evidence="2">
    <location>
        <begin position="552"/>
        <end position="621"/>
    </location>
</feature>
<gene>
    <name evidence="3" type="ORF">GTHE00462_LOCUS5462</name>
</gene>
<feature type="coiled-coil region" evidence="1">
    <location>
        <begin position="310"/>
        <end position="337"/>
    </location>
</feature>
<feature type="compositionally biased region" description="Basic and acidic residues" evidence="2">
    <location>
        <begin position="163"/>
        <end position="174"/>
    </location>
</feature>
<name>A0A7S4N3C7_GUITH</name>
<organism evidence="3">
    <name type="scientific">Guillardia theta</name>
    <name type="common">Cryptophyte</name>
    <name type="synonym">Cryptomonas phi</name>
    <dbReference type="NCBI Taxonomy" id="55529"/>
    <lineage>
        <taxon>Eukaryota</taxon>
        <taxon>Cryptophyceae</taxon>
        <taxon>Pyrenomonadales</taxon>
        <taxon>Geminigeraceae</taxon>
        <taxon>Guillardia</taxon>
    </lineage>
</organism>
<keyword evidence="1" id="KW-0175">Coiled coil</keyword>
<feature type="region of interest" description="Disordered" evidence="2">
    <location>
        <begin position="249"/>
        <end position="275"/>
    </location>
</feature>
<feature type="region of interest" description="Disordered" evidence="2">
    <location>
        <begin position="430"/>
        <end position="449"/>
    </location>
</feature>
<reference evidence="3" key="1">
    <citation type="submission" date="2021-01" db="EMBL/GenBank/DDBJ databases">
        <authorList>
            <person name="Corre E."/>
            <person name="Pelletier E."/>
            <person name="Niang G."/>
            <person name="Scheremetjew M."/>
            <person name="Finn R."/>
            <person name="Kale V."/>
            <person name="Holt S."/>
            <person name="Cochrane G."/>
            <person name="Meng A."/>
            <person name="Brown T."/>
            <person name="Cohen L."/>
        </authorList>
    </citation>
    <scope>NUCLEOTIDE SEQUENCE</scope>
    <source>
        <strain evidence="3">CCMP 2712</strain>
    </source>
</reference>
<feature type="region of interest" description="Disordered" evidence="2">
    <location>
        <begin position="101"/>
        <end position="121"/>
    </location>
</feature>
<feature type="compositionally biased region" description="Basic and acidic residues" evidence="2">
    <location>
        <begin position="437"/>
        <end position="449"/>
    </location>
</feature>
<feature type="region of interest" description="Disordered" evidence="2">
    <location>
        <begin position="665"/>
        <end position="687"/>
    </location>
</feature>
<evidence type="ECO:0000256" key="1">
    <source>
        <dbReference type="SAM" id="Coils"/>
    </source>
</evidence>
<feature type="region of interest" description="Disordered" evidence="2">
    <location>
        <begin position="885"/>
        <end position="1001"/>
    </location>
</feature>
<protein>
    <submittedName>
        <fullName evidence="3">Uncharacterized protein</fullName>
    </submittedName>
</protein>
<dbReference type="AlphaFoldDB" id="A0A7S4N3C7"/>
<feature type="compositionally biased region" description="Polar residues" evidence="2">
    <location>
        <begin position="983"/>
        <end position="1001"/>
    </location>
</feature>
<dbReference type="EMBL" id="HBKN01006817">
    <property type="protein sequence ID" value="CAE2262446.1"/>
    <property type="molecule type" value="Transcribed_RNA"/>
</dbReference>
<feature type="compositionally biased region" description="Polar residues" evidence="2">
    <location>
        <begin position="212"/>
        <end position="228"/>
    </location>
</feature>
<feature type="region of interest" description="Disordered" evidence="2">
    <location>
        <begin position="138"/>
        <end position="233"/>
    </location>
</feature>
<evidence type="ECO:0000256" key="2">
    <source>
        <dbReference type="SAM" id="MobiDB-lite"/>
    </source>
</evidence>
<sequence length="1114" mass="119245">MYERYKAFTDETPEEGSELQGLIKLLGHFFRFYGSCHDERCHLVQAILDHFNSSRGVAKVLAHVQVFSNLPTLRKNECVEAVDVENYAKFLAAVKQRGGVAEEAKQSSAIPDALNRSKSTSSTNIKVKLEEFLYNAKSGSAQSNRSNEDGSAAQSSTANDVPSEEREKGNDKHNNSGNQELIDVDMEHEKTTEAESNSRSHDDETAKASKAQPDTDQPMASNSMNGTNDEMDVEKRKERAGLLLASMVASQGPEAASSSKAGPSEPEDKETAEALREKKSAEALLGLFDAVPITQGNVMSDIISASSKKRKEVTMKENSLERLAKRLNSQKENMKLDDPNTAQTSAAMDSPDLLLNSSKEAQIIRTLFSPKEKAKKKDAVWRAYVSNSWEDDEFLFEPLSSPEFIDPAEYESDENSNDLKSQCNVYLGMKNSQSAKSHGETEERRAREPISFEMNASWARNLEAQRSGKPELKSSMSGISTSYPSLSGDMLHQLAKKMRPESPSSSRAEIGGLKASESNFSRSQRTAAEALCGDVSRDELRKKVANYFPVLQQKSGQDRGDGQLPFGASMSMSKSDTNRGGSPKGSGVGDRSSIPSLIDKVGDSSWQDKVPKVPSLTSSSLSSSIASARAAAVSSASYLLSKVVPPTQCPNSVNPAAAASGLHTQTAEGKGGDAASQAQEALSRQASRQLQDLLKETRTSSQEASRSDTKSASQYAGLVGTQGIPASQLASAYQQMQLQQAAASQSKNILQFTKAAFPVQSTSSLFGVPYLQQNATHSLFAAAAAASAAQTKRRNSMKHVEIANMIHTYSKTIQQLQNRQYLMQVPALNLGARTGLTLGAFPNPSFLTAQNLFAKIGHLSTAAASLQALQQVQAQSQQQQSQQQAQQQKLSQQSTSSQPQAQAPAQQQAQSSHQQTQKPQQTQQQRQASPQPQQQQQPSHQQKQQQQASGSQPSGSSARASPPAGSQQSSSQPPAHESASQQLPSQTATAGPKSVLNSVGGPQTLSQAQSFLNLRSNLTGLQQYGPALNIALAAGRGSLPLGVTRGVPGSLFTDPGFTLGGGQQLGQQRMGTSSSQTALGDSILSAMNGSSSREGVIDLTQEEAAQDSGSSAGQ</sequence>